<evidence type="ECO:0000313" key="2">
    <source>
        <dbReference type="Proteomes" id="UP000887104"/>
    </source>
</evidence>
<dbReference type="Proteomes" id="UP000887104">
    <property type="component" value="Unassembled WGS sequence"/>
</dbReference>
<evidence type="ECO:0000313" key="1">
    <source>
        <dbReference type="EMBL" id="GIU42953.1"/>
    </source>
</evidence>
<proteinExistence type="predicted"/>
<name>A0ABQ4P5Z3_9GAMM</name>
<accession>A0ABQ4P5Z3</accession>
<protein>
    <submittedName>
        <fullName evidence="1">Uncharacterized protein</fullName>
    </submittedName>
</protein>
<comment type="caution">
    <text evidence="1">The sequence shown here is derived from an EMBL/GenBank/DDBJ whole genome shotgun (WGS) entry which is preliminary data.</text>
</comment>
<organism evidence="1 2">
    <name type="scientific">Shewanella sairae</name>
    <dbReference type="NCBI Taxonomy" id="190310"/>
    <lineage>
        <taxon>Bacteria</taxon>
        <taxon>Pseudomonadati</taxon>
        <taxon>Pseudomonadota</taxon>
        <taxon>Gammaproteobacteria</taxon>
        <taxon>Alteromonadales</taxon>
        <taxon>Shewanellaceae</taxon>
        <taxon>Shewanella</taxon>
    </lineage>
</organism>
<keyword evidence="2" id="KW-1185">Reference proteome</keyword>
<sequence>MSNLTGVIDMEQNTSEAKCRSKTPDVIGIQMHFSCERLKSLREMIDSNRYCYKEAKINRLEMEAAELEFMLSSTATDVFLKNCPDPFFDMGISVVSKEALPYRDDEYHSYSNPRYCTNEQNYEVIDQLKKSASPELEALLEWMIKHEEDGWIIVGVFDLEIAGLPITGKGFCLSFSEYIFARQESDPTYIPREEGKVAFDDNKLKTDNPYEPSTVSFDAWLEGWQQGHQNKQWGDFHAARLEGE</sequence>
<dbReference type="RefSeq" id="WP_220780156.1">
    <property type="nucleotide sequence ID" value="NZ_BPEY01000012.1"/>
</dbReference>
<reference evidence="1" key="1">
    <citation type="submission" date="2021-05" db="EMBL/GenBank/DDBJ databases">
        <title>Molecular characterization for Shewanella algae harboring chromosomal blaOXA-55-like strains isolated from clinical and environment sample.</title>
        <authorList>
            <person name="Ohama Y."/>
            <person name="Aoki K."/>
            <person name="Harada S."/>
            <person name="Moriya K."/>
            <person name="Ishii Y."/>
            <person name="Tateda K."/>
        </authorList>
    </citation>
    <scope>NUCLEOTIDE SEQUENCE</scope>
    <source>
        <strain evidence="1">JCM 11563</strain>
    </source>
</reference>
<dbReference type="EMBL" id="BPEY01000012">
    <property type="protein sequence ID" value="GIU42953.1"/>
    <property type="molecule type" value="Genomic_DNA"/>
</dbReference>
<gene>
    <name evidence="1" type="ORF">TUM4438_10740</name>
</gene>